<dbReference type="InterPro" id="IPR011009">
    <property type="entry name" value="Kinase-like_dom_sf"/>
</dbReference>
<organism evidence="15 16">
    <name type="scientific">Corchorus olitorius</name>
    <dbReference type="NCBI Taxonomy" id="93759"/>
    <lineage>
        <taxon>Eukaryota</taxon>
        <taxon>Viridiplantae</taxon>
        <taxon>Streptophyta</taxon>
        <taxon>Embryophyta</taxon>
        <taxon>Tracheophyta</taxon>
        <taxon>Spermatophyta</taxon>
        <taxon>Magnoliopsida</taxon>
        <taxon>eudicotyledons</taxon>
        <taxon>Gunneridae</taxon>
        <taxon>Pentapetalae</taxon>
        <taxon>rosids</taxon>
        <taxon>malvids</taxon>
        <taxon>Malvales</taxon>
        <taxon>Malvaceae</taxon>
        <taxon>Grewioideae</taxon>
        <taxon>Apeibeae</taxon>
        <taxon>Corchorus</taxon>
    </lineage>
</organism>
<keyword evidence="2" id="KW-0723">Serine/threonine-protein kinase</keyword>
<feature type="compositionally biased region" description="Polar residues" evidence="12">
    <location>
        <begin position="81"/>
        <end position="90"/>
    </location>
</feature>
<keyword evidence="5" id="KW-0732">Signal</keyword>
<dbReference type="Gene3D" id="1.10.510.10">
    <property type="entry name" value="Transferase(Phosphotransferase) domain 1"/>
    <property type="match status" value="1"/>
</dbReference>
<dbReference type="FunFam" id="2.60.120.430:FF:000007">
    <property type="entry name" value="FERONIA receptor-like kinase"/>
    <property type="match status" value="1"/>
</dbReference>
<dbReference type="STRING" id="93759.A0A1R3HP07"/>
<evidence type="ECO:0000256" key="1">
    <source>
        <dbReference type="ARBA" id="ARBA00004479"/>
    </source>
</evidence>
<keyword evidence="16" id="KW-1185">Reference proteome</keyword>
<feature type="region of interest" description="Disordered" evidence="12">
    <location>
        <begin position="80"/>
        <end position="101"/>
    </location>
</feature>
<dbReference type="InterPro" id="IPR045272">
    <property type="entry name" value="ANXUR1/2-like"/>
</dbReference>
<dbReference type="Pfam" id="PF12819">
    <property type="entry name" value="Malectin_like"/>
    <property type="match status" value="1"/>
</dbReference>
<protein>
    <recommendedName>
        <fullName evidence="14">Protein kinase domain-containing protein</fullName>
    </recommendedName>
</protein>
<evidence type="ECO:0000256" key="10">
    <source>
        <dbReference type="ARBA" id="ARBA00023136"/>
    </source>
</evidence>
<dbReference type="Pfam" id="PF07714">
    <property type="entry name" value="PK_Tyr_Ser-Thr"/>
    <property type="match status" value="1"/>
</dbReference>
<keyword evidence="7" id="KW-0418">Kinase</keyword>
<feature type="domain" description="Protein kinase" evidence="14">
    <location>
        <begin position="161"/>
        <end position="413"/>
    </location>
</feature>
<dbReference type="InterPro" id="IPR001245">
    <property type="entry name" value="Ser-Thr/Tyr_kinase_cat_dom"/>
</dbReference>
<dbReference type="Proteomes" id="UP000187203">
    <property type="component" value="Unassembled WGS sequence"/>
</dbReference>
<sequence>MAGIGQVMFRIQTTISMCLELLDYTVLIRDQFLGKQVKQDLWLELHPNLQTKPQYYDAILNGVEIFKLSNEDGNLAGLNPSLINESSTDGNEPFPGPRSSKSSKKEVLVIAGTSIFGLLVIVLLVVFLLKRRMEGTKKNTRNSLCYRSFSINELKMATDDFDEAKLIDTSAFGKVYKGYIDNGNTAVTINRVTEAMSKQELDKFEVEIRNHYHIRHRNIVKLIGYCKEENEMILVYEYMPNGTLFDHLHFADQRQQQQSTLSWNQRLEICIGAARGLHYLHSATTHPIIHGDIMTKNILLDKNWTAKISCFLPSKLAVTSHNCKNLTEKSDVYSFGVVLLELLSGRPAMNQSLVQRALTCLEESKVDILVDPYLKGKIAPASLTKFIEITQKCLLDQGVNQPSMIEVLCSLELAQQLQDQRPQNTNGSARDWDFYSGSNFMLGLEFYGEGRFLYRRKPYPCIFWKQTTYTVTVSPGPKFIRLHFEPIRYPVLEFLDLSKALFSVSVAGYTLINISKFSEHNLLADYAVREFCININDQTVNVTFSPSLKISDSFAFVNKIEVVSMPSNLYIKEHFPIPLVGSPNYHDEYYIENSRALEMMHRVNVGGDLVPPEEDSGMSRLWVKETGYLMSDKRSARIMKSRMAINFSSSIMPAYTAPEKVYASARIVDIKGNLAKWSFPIDSGFYYFVRLHFCDISGWIEEEEGVFHVSINNHTVEDHANVFHWSHGAGVPTYKDYIVNFSRHSADGIKYLSVAIGLHNQSQGDEGCN</sequence>
<dbReference type="InterPro" id="IPR024788">
    <property type="entry name" value="Malectin-like_Carb-bd_dom"/>
</dbReference>
<name>A0A1R3HP07_9ROSI</name>
<evidence type="ECO:0000256" key="9">
    <source>
        <dbReference type="ARBA" id="ARBA00022989"/>
    </source>
</evidence>
<evidence type="ECO:0000256" key="6">
    <source>
        <dbReference type="ARBA" id="ARBA00022741"/>
    </source>
</evidence>
<dbReference type="GO" id="GO:0004714">
    <property type="term" value="F:transmembrane receptor protein tyrosine kinase activity"/>
    <property type="evidence" value="ECO:0007669"/>
    <property type="project" value="InterPro"/>
</dbReference>
<keyword evidence="4 13" id="KW-0812">Transmembrane</keyword>
<evidence type="ECO:0000256" key="5">
    <source>
        <dbReference type="ARBA" id="ARBA00022729"/>
    </source>
</evidence>
<dbReference type="EMBL" id="AWUE01019702">
    <property type="protein sequence ID" value="OMO72078.1"/>
    <property type="molecule type" value="Genomic_DNA"/>
</dbReference>
<keyword evidence="8" id="KW-0067">ATP-binding</keyword>
<dbReference type="GO" id="GO:0016020">
    <property type="term" value="C:membrane"/>
    <property type="evidence" value="ECO:0007669"/>
    <property type="project" value="UniProtKB-SubCell"/>
</dbReference>
<evidence type="ECO:0000259" key="14">
    <source>
        <dbReference type="PROSITE" id="PS50011"/>
    </source>
</evidence>
<dbReference type="GO" id="GO:0004674">
    <property type="term" value="F:protein serine/threonine kinase activity"/>
    <property type="evidence" value="ECO:0007669"/>
    <property type="project" value="UniProtKB-KW"/>
</dbReference>
<evidence type="ECO:0000313" key="16">
    <source>
        <dbReference type="Proteomes" id="UP000187203"/>
    </source>
</evidence>
<keyword evidence="9 13" id="KW-1133">Transmembrane helix</keyword>
<dbReference type="PANTHER" id="PTHR34590">
    <property type="entry name" value="OS03G0124300 PROTEIN-RELATED"/>
    <property type="match status" value="1"/>
</dbReference>
<dbReference type="SUPFAM" id="SSF56112">
    <property type="entry name" value="Protein kinase-like (PK-like)"/>
    <property type="match status" value="1"/>
</dbReference>
<dbReference type="PROSITE" id="PS50011">
    <property type="entry name" value="PROTEIN_KINASE_DOM"/>
    <property type="match status" value="1"/>
</dbReference>
<accession>A0A1R3HP07</accession>
<dbReference type="AlphaFoldDB" id="A0A1R3HP07"/>
<keyword evidence="3" id="KW-0808">Transferase</keyword>
<evidence type="ECO:0000256" key="12">
    <source>
        <dbReference type="SAM" id="MobiDB-lite"/>
    </source>
</evidence>
<evidence type="ECO:0000256" key="11">
    <source>
        <dbReference type="ARBA" id="ARBA00023180"/>
    </source>
</evidence>
<evidence type="ECO:0000256" key="2">
    <source>
        <dbReference type="ARBA" id="ARBA00022527"/>
    </source>
</evidence>
<dbReference type="GO" id="GO:0005524">
    <property type="term" value="F:ATP binding"/>
    <property type="evidence" value="ECO:0007669"/>
    <property type="project" value="UniProtKB-KW"/>
</dbReference>
<dbReference type="FunFam" id="3.30.200.20:FF:000039">
    <property type="entry name" value="receptor-like protein kinase FERONIA"/>
    <property type="match status" value="1"/>
</dbReference>
<keyword evidence="11" id="KW-0325">Glycoprotein</keyword>
<keyword evidence="10 13" id="KW-0472">Membrane</keyword>
<dbReference type="Gene3D" id="3.30.200.20">
    <property type="entry name" value="Phosphorylase Kinase, domain 1"/>
    <property type="match status" value="1"/>
</dbReference>
<feature type="transmembrane region" description="Helical" evidence="13">
    <location>
        <begin position="107"/>
        <end position="129"/>
    </location>
</feature>
<keyword evidence="6" id="KW-0547">Nucleotide-binding</keyword>
<evidence type="ECO:0000256" key="13">
    <source>
        <dbReference type="SAM" id="Phobius"/>
    </source>
</evidence>
<gene>
    <name evidence="15" type="ORF">COLO4_27834</name>
</gene>
<dbReference type="OrthoDB" id="4062651at2759"/>
<reference evidence="16" key="1">
    <citation type="submission" date="2013-09" db="EMBL/GenBank/DDBJ databases">
        <title>Corchorus olitorius genome sequencing.</title>
        <authorList>
            <person name="Alam M."/>
            <person name="Haque M.S."/>
            <person name="Islam M.S."/>
            <person name="Emdad E.M."/>
            <person name="Islam M.M."/>
            <person name="Ahmed B."/>
            <person name="Halim A."/>
            <person name="Hossen Q.M.M."/>
            <person name="Hossain M.Z."/>
            <person name="Ahmed R."/>
            <person name="Khan M.M."/>
            <person name="Islam R."/>
            <person name="Rashid M.M."/>
            <person name="Khan S.A."/>
            <person name="Rahman M.S."/>
            <person name="Alam M."/>
            <person name="Yahiya A.S."/>
            <person name="Khan M.S."/>
            <person name="Azam M.S."/>
            <person name="Haque T."/>
            <person name="Lashkar M.Z.H."/>
            <person name="Akhand A.I."/>
            <person name="Morshed G."/>
            <person name="Roy S."/>
            <person name="Uddin K.S."/>
            <person name="Rabeya T."/>
            <person name="Hossain A.S."/>
            <person name="Chowdhury A."/>
            <person name="Snigdha A.R."/>
            <person name="Mortoza M.S."/>
            <person name="Matin S.A."/>
            <person name="Hoque S.M.E."/>
            <person name="Islam M.K."/>
            <person name="Roy D.K."/>
            <person name="Haider R."/>
            <person name="Moosa M.M."/>
            <person name="Elias S.M."/>
            <person name="Hasan A.M."/>
            <person name="Jahan S."/>
            <person name="Shafiuddin M."/>
            <person name="Mahmood N."/>
            <person name="Shommy N.S."/>
        </authorList>
    </citation>
    <scope>NUCLEOTIDE SEQUENCE [LARGE SCALE GENOMIC DNA]</scope>
    <source>
        <strain evidence="16">cv. O-4</strain>
    </source>
</reference>
<dbReference type="Gene3D" id="2.60.120.430">
    <property type="entry name" value="Galactose-binding lectin"/>
    <property type="match status" value="2"/>
</dbReference>
<comment type="caution">
    <text evidence="15">The sequence shown here is derived from an EMBL/GenBank/DDBJ whole genome shotgun (WGS) entry which is preliminary data.</text>
</comment>
<dbReference type="PANTHER" id="PTHR34590:SF15">
    <property type="entry name" value="PROTEIN KINASE DOMAIN-CONTAINING PROTEIN"/>
    <property type="match status" value="1"/>
</dbReference>
<dbReference type="InterPro" id="IPR000719">
    <property type="entry name" value="Prot_kinase_dom"/>
</dbReference>
<evidence type="ECO:0000256" key="7">
    <source>
        <dbReference type="ARBA" id="ARBA00022777"/>
    </source>
</evidence>
<evidence type="ECO:0000256" key="4">
    <source>
        <dbReference type="ARBA" id="ARBA00022692"/>
    </source>
</evidence>
<comment type="subcellular location">
    <subcellularLocation>
        <location evidence="1">Membrane</location>
        <topology evidence="1">Single-pass type I membrane protein</topology>
    </subcellularLocation>
</comment>
<proteinExistence type="predicted"/>
<evidence type="ECO:0000256" key="3">
    <source>
        <dbReference type="ARBA" id="ARBA00022679"/>
    </source>
</evidence>
<evidence type="ECO:0000256" key="8">
    <source>
        <dbReference type="ARBA" id="ARBA00022840"/>
    </source>
</evidence>
<evidence type="ECO:0000313" key="15">
    <source>
        <dbReference type="EMBL" id="OMO72078.1"/>
    </source>
</evidence>